<comment type="similarity">
    <text evidence="2">Belongs to the cation diffusion facilitator (CDF) transporter (TC 2.A.4) family. SLC30A subfamily.</text>
</comment>
<evidence type="ECO:0000256" key="2">
    <source>
        <dbReference type="ARBA" id="ARBA00008873"/>
    </source>
</evidence>
<keyword evidence="4 8" id="KW-0812">Transmembrane</keyword>
<dbReference type="InterPro" id="IPR002524">
    <property type="entry name" value="Cation_efflux"/>
</dbReference>
<dbReference type="PANTHER" id="PTHR43840">
    <property type="entry name" value="MITOCHONDRIAL METAL TRANSPORTER 1-RELATED"/>
    <property type="match status" value="1"/>
</dbReference>
<keyword evidence="12" id="KW-1185">Reference proteome</keyword>
<dbReference type="SUPFAM" id="SSF161111">
    <property type="entry name" value="Cation efflux protein transmembrane domain-like"/>
    <property type="match status" value="1"/>
</dbReference>
<feature type="transmembrane region" description="Helical" evidence="8">
    <location>
        <begin position="285"/>
        <end position="302"/>
    </location>
</feature>
<dbReference type="InterPro" id="IPR058533">
    <property type="entry name" value="Cation_efflux_TM"/>
</dbReference>
<keyword evidence="7 8" id="KW-0472">Membrane</keyword>
<organism evidence="11 12">
    <name type="scientific">Plakobranchus ocellatus</name>
    <dbReference type="NCBI Taxonomy" id="259542"/>
    <lineage>
        <taxon>Eukaryota</taxon>
        <taxon>Metazoa</taxon>
        <taxon>Spiralia</taxon>
        <taxon>Lophotrochozoa</taxon>
        <taxon>Mollusca</taxon>
        <taxon>Gastropoda</taxon>
        <taxon>Heterobranchia</taxon>
        <taxon>Euthyneura</taxon>
        <taxon>Panpulmonata</taxon>
        <taxon>Sacoglossa</taxon>
        <taxon>Placobranchoidea</taxon>
        <taxon>Plakobranchidae</taxon>
        <taxon>Plakobranchus</taxon>
    </lineage>
</organism>
<keyword evidence="3" id="KW-0813">Transport</keyword>
<keyword evidence="6" id="KW-0406">Ion transport</keyword>
<dbReference type="FunFam" id="1.20.1510.10:FF:000005">
    <property type="entry name" value="Putative Cation diffusion facilitator 1"/>
    <property type="match status" value="1"/>
</dbReference>
<dbReference type="InterPro" id="IPR027470">
    <property type="entry name" value="Cation_efflux_CTD"/>
</dbReference>
<feature type="transmembrane region" description="Helical" evidence="8">
    <location>
        <begin position="243"/>
        <end position="264"/>
    </location>
</feature>
<feature type="transmembrane region" description="Helical" evidence="8">
    <location>
        <begin position="322"/>
        <end position="343"/>
    </location>
</feature>
<feature type="transmembrane region" description="Helical" evidence="8">
    <location>
        <begin position="363"/>
        <end position="381"/>
    </location>
</feature>
<dbReference type="Pfam" id="PF01545">
    <property type="entry name" value="Cation_efflux"/>
    <property type="match status" value="1"/>
</dbReference>
<evidence type="ECO:0000259" key="10">
    <source>
        <dbReference type="Pfam" id="PF16916"/>
    </source>
</evidence>
<feature type="domain" description="Cation efflux protein transmembrane" evidence="9">
    <location>
        <begin position="218"/>
        <end position="420"/>
    </location>
</feature>
<reference evidence="11 12" key="1">
    <citation type="journal article" date="2021" name="Elife">
        <title>Chloroplast acquisition without the gene transfer in kleptoplastic sea slugs, Plakobranchus ocellatus.</title>
        <authorList>
            <person name="Maeda T."/>
            <person name="Takahashi S."/>
            <person name="Yoshida T."/>
            <person name="Shimamura S."/>
            <person name="Takaki Y."/>
            <person name="Nagai Y."/>
            <person name="Toyoda A."/>
            <person name="Suzuki Y."/>
            <person name="Arimoto A."/>
            <person name="Ishii H."/>
            <person name="Satoh N."/>
            <person name="Nishiyama T."/>
            <person name="Hasebe M."/>
            <person name="Maruyama T."/>
            <person name="Minagawa J."/>
            <person name="Obokata J."/>
            <person name="Shigenobu S."/>
        </authorList>
    </citation>
    <scope>NUCLEOTIDE SEQUENCE [LARGE SCALE GENOMIC DNA]</scope>
</reference>
<dbReference type="InterPro" id="IPR027469">
    <property type="entry name" value="Cation_efflux_TMD_sf"/>
</dbReference>
<dbReference type="SUPFAM" id="SSF160240">
    <property type="entry name" value="Cation efflux protein cytoplasmic domain-like"/>
    <property type="match status" value="1"/>
</dbReference>
<feature type="transmembrane region" description="Helical" evidence="8">
    <location>
        <begin position="215"/>
        <end position="237"/>
    </location>
</feature>
<dbReference type="Gene3D" id="1.20.1510.10">
    <property type="entry name" value="Cation efflux protein transmembrane domain"/>
    <property type="match status" value="1"/>
</dbReference>
<evidence type="ECO:0000256" key="6">
    <source>
        <dbReference type="ARBA" id="ARBA00023065"/>
    </source>
</evidence>
<dbReference type="PANTHER" id="PTHR43840:SF13">
    <property type="entry name" value="CATION EFFLUX PROTEIN CYTOPLASMIC DOMAIN-CONTAINING PROTEIN"/>
    <property type="match status" value="1"/>
</dbReference>
<accession>A0AAV4B499</accession>
<dbReference type="Proteomes" id="UP000735302">
    <property type="component" value="Unassembled WGS sequence"/>
</dbReference>
<dbReference type="EMBL" id="BLXT01004521">
    <property type="protein sequence ID" value="GFO13967.1"/>
    <property type="molecule type" value="Genomic_DNA"/>
</dbReference>
<evidence type="ECO:0000313" key="11">
    <source>
        <dbReference type="EMBL" id="GFO13967.1"/>
    </source>
</evidence>
<dbReference type="FunFam" id="3.30.70.1350:FF:000001">
    <property type="entry name" value="Metal tolerance protein 11"/>
    <property type="match status" value="1"/>
</dbReference>
<feature type="domain" description="Cation efflux protein cytoplasmic" evidence="10">
    <location>
        <begin position="438"/>
        <end position="501"/>
    </location>
</feature>
<dbReference type="AlphaFoldDB" id="A0AAV4B499"/>
<keyword evidence="5 8" id="KW-1133">Transmembrane helix</keyword>
<evidence type="ECO:0000256" key="1">
    <source>
        <dbReference type="ARBA" id="ARBA00004127"/>
    </source>
</evidence>
<dbReference type="InterPro" id="IPR036837">
    <property type="entry name" value="Cation_efflux_CTD_sf"/>
</dbReference>
<sequence length="515" mass="57611">MTHRHHDQVIDSLDERFTNQAVLRVLDTRHQGSDLSQRAPDVVRSSAVGRPASTICYNLDEEVQGHQPTKSQSCDRDLLSVQGAFECDVIARRLSQGDIPLRLNEDDDVNFLLGRASRHDAQMIRVTEVAPPHSSIREADDNGTGTGFVAWQLPLDMFSSKKRSGAEVKQRYPRRLRSYYQAQNDLISAYEALSLSGGKDVEIELPRALYKKAAFLSKITLLVNFLLLLAKIVASVLSGSMSIISSLVDSALDLISGVVMWWAARAMQHRDPYAYPQGRTKLGPVAVIILSVVMALCSLQLIRESIEKTVHLSRHESRLPVVDYITAAIAGSTVITKAILWIVCRKLPSPVVQALAQDHRNDVLSNIVALACGYFGSSNFYNITPGYYGFAYVDPAGALLISFYIIFNWWCTGSEQIKMLTGHTARPDFLSKLTWLCVNHHAQIRHIDTVRAFHFGSDFLVEVDIVLPGDMVLKEAHDIGESLQHRLESLPEVERAFVHLDYEFTHDPRSEHKIV</sequence>
<evidence type="ECO:0000256" key="5">
    <source>
        <dbReference type="ARBA" id="ARBA00022989"/>
    </source>
</evidence>
<dbReference type="GO" id="GO:0008324">
    <property type="term" value="F:monoatomic cation transmembrane transporter activity"/>
    <property type="evidence" value="ECO:0007669"/>
    <property type="project" value="InterPro"/>
</dbReference>
<feature type="transmembrane region" description="Helical" evidence="8">
    <location>
        <begin position="387"/>
        <end position="410"/>
    </location>
</feature>
<comment type="subcellular location">
    <subcellularLocation>
        <location evidence="1">Endomembrane system</location>
        <topology evidence="1">Multi-pass membrane protein</topology>
    </subcellularLocation>
</comment>
<name>A0AAV4B499_9GAST</name>
<protein>
    <submittedName>
        <fullName evidence="11">Metal tolerance protein</fullName>
    </submittedName>
</protein>
<evidence type="ECO:0000256" key="3">
    <source>
        <dbReference type="ARBA" id="ARBA00022448"/>
    </source>
</evidence>
<comment type="caution">
    <text evidence="11">The sequence shown here is derived from an EMBL/GenBank/DDBJ whole genome shotgun (WGS) entry which is preliminary data.</text>
</comment>
<dbReference type="InterPro" id="IPR050291">
    <property type="entry name" value="CDF_Transporter"/>
</dbReference>
<dbReference type="NCBIfam" id="TIGR01297">
    <property type="entry name" value="CDF"/>
    <property type="match status" value="1"/>
</dbReference>
<evidence type="ECO:0000256" key="7">
    <source>
        <dbReference type="ARBA" id="ARBA00023136"/>
    </source>
</evidence>
<evidence type="ECO:0000313" key="12">
    <source>
        <dbReference type="Proteomes" id="UP000735302"/>
    </source>
</evidence>
<dbReference type="GO" id="GO:0012505">
    <property type="term" value="C:endomembrane system"/>
    <property type="evidence" value="ECO:0007669"/>
    <property type="project" value="UniProtKB-SubCell"/>
</dbReference>
<dbReference type="Pfam" id="PF16916">
    <property type="entry name" value="ZT_dimer"/>
    <property type="match status" value="1"/>
</dbReference>
<evidence type="ECO:0000256" key="8">
    <source>
        <dbReference type="SAM" id="Phobius"/>
    </source>
</evidence>
<dbReference type="GO" id="GO:0016020">
    <property type="term" value="C:membrane"/>
    <property type="evidence" value="ECO:0007669"/>
    <property type="project" value="InterPro"/>
</dbReference>
<evidence type="ECO:0000256" key="4">
    <source>
        <dbReference type="ARBA" id="ARBA00022692"/>
    </source>
</evidence>
<proteinExistence type="inferred from homology"/>
<dbReference type="Gene3D" id="3.30.70.1350">
    <property type="entry name" value="Cation efflux protein, cytoplasmic domain"/>
    <property type="match status" value="1"/>
</dbReference>
<gene>
    <name evidence="11" type="ORF">PoB_004047200</name>
</gene>
<evidence type="ECO:0000259" key="9">
    <source>
        <dbReference type="Pfam" id="PF01545"/>
    </source>
</evidence>